<organism evidence="1 2">
    <name type="scientific">Eretmocerus hayati</name>
    <dbReference type="NCBI Taxonomy" id="131215"/>
    <lineage>
        <taxon>Eukaryota</taxon>
        <taxon>Metazoa</taxon>
        <taxon>Ecdysozoa</taxon>
        <taxon>Arthropoda</taxon>
        <taxon>Hexapoda</taxon>
        <taxon>Insecta</taxon>
        <taxon>Pterygota</taxon>
        <taxon>Neoptera</taxon>
        <taxon>Endopterygota</taxon>
        <taxon>Hymenoptera</taxon>
        <taxon>Apocrita</taxon>
        <taxon>Proctotrupomorpha</taxon>
        <taxon>Chalcidoidea</taxon>
        <taxon>Aphelinidae</taxon>
        <taxon>Aphelininae</taxon>
        <taxon>Eretmocerus</taxon>
    </lineage>
</organism>
<gene>
    <name evidence="1" type="ORF">QAD02_002115</name>
</gene>
<comment type="caution">
    <text evidence="1">The sequence shown here is derived from an EMBL/GenBank/DDBJ whole genome shotgun (WGS) entry which is preliminary data.</text>
</comment>
<reference evidence="1" key="1">
    <citation type="submission" date="2023-04" db="EMBL/GenBank/DDBJ databases">
        <title>A chromosome-level genome assembly of the parasitoid wasp Eretmocerus hayati.</title>
        <authorList>
            <person name="Zhong Y."/>
            <person name="Liu S."/>
            <person name="Liu Y."/>
        </authorList>
    </citation>
    <scope>NUCLEOTIDE SEQUENCE</scope>
    <source>
        <strain evidence="1">ZJU_SS_LIU_2023</strain>
    </source>
</reference>
<evidence type="ECO:0000313" key="2">
    <source>
        <dbReference type="Proteomes" id="UP001239111"/>
    </source>
</evidence>
<protein>
    <submittedName>
        <fullName evidence="1">Uncharacterized protein</fullName>
    </submittedName>
</protein>
<keyword evidence="2" id="KW-1185">Reference proteome</keyword>
<proteinExistence type="predicted"/>
<sequence>MPTIFDIVAVAGKAVIDGTSGTDSVETHSDLSGNTLSPRPKMNYVCVMDLQLPEHLAHKKKAFEEVKLACTMADTKLHHIQFQKLDFEETNEYDTFYKADVAVIDMSIQLQQSSLLYHLGSRKNFGMKVNILLLNDVDSEATIRLRLSCGNYTLSSYKILDCGSCMSMQTSTKDCPEDLIHLSQRLKKLLDDVRIQSEAHMKETFLADLRKTREALTGEELEVVLKNLRKKWDDLNVTSEEVVLNVLISFRDVQDDDAIIQLVDDLCLVATKTSISTPIQPHEYAGINLATLLVNEGNQFSKSEELQHIAMVLDDLIGKKGSLSSLEQYWDVAT</sequence>
<evidence type="ECO:0000313" key="1">
    <source>
        <dbReference type="EMBL" id="KAJ8670856.1"/>
    </source>
</evidence>
<accession>A0ACC2NJR8</accession>
<dbReference type="EMBL" id="CM056743">
    <property type="protein sequence ID" value="KAJ8670856.1"/>
    <property type="molecule type" value="Genomic_DNA"/>
</dbReference>
<dbReference type="Proteomes" id="UP001239111">
    <property type="component" value="Chromosome 3"/>
</dbReference>
<name>A0ACC2NJR8_9HYME</name>